<dbReference type="RefSeq" id="WP_419194675.1">
    <property type="nucleotide sequence ID" value="NZ_SJPJ01000001.1"/>
</dbReference>
<dbReference type="Gene3D" id="3.40.50.10490">
    <property type="entry name" value="Glucose-6-phosphate isomerase like protein, domain 1"/>
    <property type="match status" value="2"/>
</dbReference>
<keyword evidence="5" id="KW-1185">Reference proteome</keyword>
<proteinExistence type="predicted"/>
<dbReference type="GO" id="GO:0005829">
    <property type="term" value="C:cytosol"/>
    <property type="evidence" value="ECO:0007669"/>
    <property type="project" value="TreeGrafter"/>
</dbReference>
<dbReference type="PROSITE" id="PS51463">
    <property type="entry name" value="P_GLUCOSE_ISOMERASE_3"/>
    <property type="match status" value="1"/>
</dbReference>
<dbReference type="GO" id="GO:0004347">
    <property type="term" value="F:glucose-6-phosphate isomerase activity"/>
    <property type="evidence" value="ECO:0007669"/>
    <property type="project" value="UniProtKB-EC"/>
</dbReference>
<evidence type="ECO:0000313" key="4">
    <source>
        <dbReference type="EMBL" id="TWT83238.1"/>
    </source>
</evidence>
<dbReference type="Pfam" id="PF00342">
    <property type="entry name" value="PGI"/>
    <property type="match status" value="1"/>
</dbReference>
<dbReference type="InterPro" id="IPR046348">
    <property type="entry name" value="SIS_dom_sf"/>
</dbReference>
<keyword evidence="3 4" id="KW-0413">Isomerase</keyword>
<evidence type="ECO:0000256" key="3">
    <source>
        <dbReference type="ARBA" id="ARBA00023235"/>
    </source>
</evidence>
<dbReference type="EMBL" id="SJPJ01000001">
    <property type="protein sequence ID" value="TWT83238.1"/>
    <property type="molecule type" value="Genomic_DNA"/>
</dbReference>
<dbReference type="GO" id="GO:0006094">
    <property type="term" value="P:gluconeogenesis"/>
    <property type="evidence" value="ECO:0007669"/>
    <property type="project" value="UniProtKB-KW"/>
</dbReference>
<protein>
    <submittedName>
        <fullName evidence="4">Glucose-6-phosphate isomerase</fullName>
        <ecNumber evidence="4">5.3.1.9</ecNumber>
    </submittedName>
</protein>
<keyword evidence="2" id="KW-0324">Glycolysis</keyword>
<organism evidence="4 5">
    <name type="scientific">Novipirellula herctigrandis</name>
    <dbReference type="NCBI Taxonomy" id="2527986"/>
    <lineage>
        <taxon>Bacteria</taxon>
        <taxon>Pseudomonadati</taxon>
        <taxon>Planctomycetota</taxon>
        <taxon>Planctomycetia</taxon>
        <taxon>Pirellulales</taxon>
        <taxon>Pirellulaceae</taxon>
        <taxon>Novipirellula</taxon>
    </lineage>
</organism>
<keyword evidence="1" id="KW-0312">Gluconeogenesis</keyword>
<dbReference type="GO" id="GO:0048029">
    <property type="term" value="F:monosaccharide binding"/>
    <property type="evidence" value="ECO:0007669"/>
    <property type="project" value="TreeGrafter"/>
</dbReference>
<dbReference type="EC" id="5.3.1.9" evidence="4"/>
<dbReference type="Proteomes" id="UP000315010">
    <property type="component" value="Unassembled WGS sequence"/>
</dbReference>
<gene>
    <name evidence="4" type="primary">pgi_1</name>
    <name evidence="4" type="ORF">CA13_47030</name>
</gene>
<accession>A0A5C5Z7L9</accession>
<evidence type="ECO:0000313" key="5">
    <source>
        <dbReference type="Proteomes" id="UP000315010"/>
    </source>
</evidence>
<dbReference type="PANTHER" id="PTHR11469">
    <property type="entry name" value="GLUCOSE-6-PHOSPHATE ISOMERASE"/>
    <property type="match status" value="1"/>
</dbReference>
<evidence type="ECO:0000256" key="1">
    <source>
        <dbReference type="ARBA" id="ARBA00022432"/>
    </source>
</evidence>
<reference evidence="4 5" key="1">
    <citation type="submission" date="2019-02" db="EMBL/GenBank/DDBJ databases">
        <title>Deep-cultivation of Planctomycetes and their phenomic and genomic characterization uncovers novel biology.</title>
        <authorList>
            <person name="Wiegand S."/>
            <person name="Jogler M."/>
            <person name="Boedeker C."/>
            <person name="Pinto D."/>
            <person name="Vollmers J."/>
            <person name="Rivas-Marin E."/>
            <person name="Kohn T."/>
            <person name="Peeters S.H."/>
            <person name="Heuer A."/>
            <person name="Rast P."/>
            <person name="Oberbeckmann S."/>
            <person name="Bunk B."/>
            <person name="Jeske O."/>
            <person name="Meyerdierks A."/>
            <person name="Storesund J.E."/>
            <person name="Kallscheuer N."/>
            <person name="Luecker S."/>
            <person name="Lage O.M."/>
            <person name="Pohl T."/>
            <person name="Merkel B.J."/>
            <person name="Hornburger P."/>
            <person name="Mueller R.-W."/>
            <person name="Bruemmer F."/>
            <person name="Labrenz M."/>
            <person name="Spormann A.M."/>
            <person name="Op Den Camp H."/>
            <person name="Overmann J."/>
            <person name="Amann R."/>
            <person name="Jetten M.S.M."/>
            <person name="Mascher T."/>
            <person name="Medema M.H."/>
            <person name="Devos D.P."/>
            <person name="Kaster A.-K."/>
            <person name="Ovreas L."/>
            <person name="Rohde M."/>
            <person name="Galperin M.Y."/>
            <person name="Jogler C."/>
        </authorList>
    </citation>
    <scope>NUCLEOTIDE SEQUENCE [LARGE SCALE GENOMIC DNA]</scope>
    <source>
        <strain evidence="4 5">CA13</strain>
    </source>
</reference>
<dbReference type="GO" id="GO:0051156">
    <property type="term" value="P:glucose 6-phosphate metabolic process"/>
    <property type="evidence" value="ECO:0007669"/>
    <property type="project" value="TreeGrafter"/>
</dbReference>
<dbReference type="InterPro" id="IPR001672">
    <property type="entry name" value="G6P_Isomerase"/>
</dbReference>
<name>A0A5C5Z7L9_9BACT</name>
<dbReference type="SUPFAM" id="SSF53697">
    <property type="entry name" value="SIS domain"/>
    <property type="match status" value="1"/>
</dbReference>
<dbReference type="GO" id="GO:0006096">
    <property type="term" value="P:glycolytic process"/>
    <property type="evidence" value="ECO:0007669"/>
    <property type="project" value="UniProtKB-KW"/>
</dbReference>
<sequence>MSFLDLDISNSLECEYGVEPQMLESVRGSAESIRDAIAVANPFPCDGKVENESNQGQYEDLRFFRLPETELADYVARREGSLLGRIFKIANTIHEKIDAVVVLGCNRVVDGPHGIMQASCEPFHNELSRAERGSRPRMYFGGGDFDNDVNAALQRRLVFGGYVDTPPEERWAVVMIGNNHDTMGHSKIAFHQTLGTLEKSLAGGATLADYVIPIAKKGDPLGDLARSLGCEDVYEILDGLTDGFAVLSSVSLMPAALLGLDCMRLLEGAAAMNEHFLSAPFAENHVLRYAAIHHLLAQHRGMRHRATNTWSHALGAIGTWYQNLVESHLSPVMEMTPLAWTHRCDVPPNRSVALVQWVVDTPRMDPVPTVFDGKTPTVFDGKTLPNLTNESIETAIEAARFAKCPSMTLSLPHLDSHTIGQLLQMLMLSTVIEARLHAEST</sequence>
<dbReference type="AlphaFoldDB" id="A0A5C5Z7L9"/>
<comment type="caution">
    <text evidence="4">The sequence shown here is derived from an EMBL/GenBank/DDBJ whole genome shotgun (WGS) entry which is preliminary data.</text>
</comment>
<evidence type="ECO:0000256" key="2">
    <source>
        <dbReference type="ARBA" id="ARBA00023152"/>
    </source>
</evidence>
<dbReference type="PANTHER" id="PTHR11469:SF1">
    <property type="entry name" value="GLUCOSE-6-PHOSPHATE ISOMERASE"/>
    <property type="match status" value="1"/>
</dbReference>
<dbReference type="GO" id="GO:0097367">
    <property type="term" value="F:carbohydrate derivative binding"/>
    <property type="evidence" value="ECO:0007669"/>
    <property type="project" value="InterPro"/>
</dbReference>